<keyword evidence="2" id="KW-0732">Signal</keyword>
<sequence length="291" mass="29219">MRTSRRRVAALALVALGTTVSGCGSGSTAEGPTGEVTDSFACPVGLEPWGADDAPPIEDLAAQEAAAEVLQGRTGGRTPFSVAYAAPSALGVVALVRGDVGLARRLLADQVDVPVLVGRWREPQPDAGFGPAAQAREVVGARLLAVVDDLDDTLAGTVADEERDGDVGRVVWAEAGAVVVQWQEPVPASVARLAGVRPDGVGVVVQGTRYSRDEIAAAGDAVDAWLAEDGRPAGTGTAGCADGSGLVVGLAGEGSEPSPALAAELSEVAGMPVMPTQERPARDGAGGRSDG</sequence>
<evidence type="ECO:0000256" key="1">
    <source>
        <dbReference type="SAM" id="MobiDB-lite"/>
    </source>
</evidence>
<evidence type="ECO:0000313" key="4">
    <source>
        <dbReference type="Proteomes" id="UP001501612"/>
    </source>
</evidence>
<name>A0ABN2P2W6_9ACTN</name>
<feature type="chain" id="PRO_5045704909" evidence="2">
    <location>
        <begin position="24"/>
        <end position="291"/>
    </location>
</feature>
<feature type="signal peptide" evidence="2">
    <location>
        <begin position="1"/>
        <end position="23"/>
    </location>
</feature>
<feature type="region of interest" description="Disordered" evidence="1">
    <location>
        <begin position="268"/>
        <end position="291"/>
    </location>
</feature>
<organism evidence="3 4">
    <name type="scientific">Nocardioides lentus</name>
    <dbReference type="NCBI Taxonomy" id="338077"/>
    <lineage>
        <taxon>Bacteria</taxon>
        <taxon>Bacillati</taxon>
        <taxon>Actinomycetota</taxon>
        <taxon>Actinomycetes</taxon>
        <taxon>Propionibacteriales</taxon>
        <taxon>Nocardioidaceae</taxon>
        <taxon>Nocardioides</taxon>
    </lineage>
</organism>
<reference evidence="3 4" key="1">
    <citation type="journal article" date="2019" name="Int. J. Syst. Evol. Microbiol.">
        <title>The Global Catalogue of Microorganisms (GCM) 10K type strain sequencing project: providing services to taxonomists for standard genome sequencing and annotation.</title>
        <authorList>
            <consortium name="The Broad Institute Genomics Platform"/>
            <consortium name="The Broad Institute Genome Sequencing Center for Infectious Disease"/>
            <person name="Wu L."/>
            <person name="Ma J."/>
        </authorList>
    </citation>
    <scope>NUCLEOTIDE SEQUENCE [LARGE SCALE GENOMIC DNA]</scope>
    <source>
        <strain evidence="3 4">JCM 14046</strain>
    </source>
</reference>
<gene>
    <name evidence="3" type="ORF">GCM10009737_06440</name>
</gene>
<protein>
    <submittedName>
        <fullName evidence="3">Uncharacterized protein</fullName>
    </submittedName>
</protein>
<dbReference type="Proteomes" id="UP001501612">
    <property type="component" value="Unassembled WGS sequence"/>
</dbReference>
<dbReference type="EMBL" id="BAAAMY010000001">
    <property type="protein sequence ID" value="GAA1908175.1"/>
    <property type="molecule type" value="Genomic_DNA"/>
</dbReference>
<proteinExistence type="predicted"/>
<accession>A0ABN2P2W6</accession>
<comment type="caution">
    <text evidence="3">The sequence shown here is derived from an EMBL/GenBank/DDBJ whole genome shotgun (WGS) entry which is preliminary data.</text>
</comment>
<dbReference type="RefSeq" id="WP_344003611.1">
    <property type="nucleotide sequence ID" value="NZ_BAAAMY010000001.1"/>
</dbReference>
<evidence type="ECO:0000313" key="3">
    <source>
        <dbReference type="EMBL" id="GAA1908175.1"/>
    </source>
</evidence>
<dbReference type="PROSITE" id="PS51257">
    <property type="entry name" value="PROKAR_LIPOPROTEIN"/>
    <property type="match status" value="1"/>
</dbReference>
<evidence type="ECO:0000256" key="2">
    <source>
        <dbReference type="SAM" id="SignalP"/>
    </source>
</evidence>
<keyword evidence="4" id="KW-1185">Reference proteome</keyword>